<feature type="binding site" evidence="8">
    <location>
        <position position="48"/>
    </location>
    <ligand>
        <name>NADP(+)</name>
        <dbReference type="ChEBI" id="CHEBI:58349"/>
    </ligand>
</feature>
<keyword evidence="5 8" id="KW-0285">Flavoprotein</keyword>
<evidence type="ECO:0000256" key="2">
    <source>
        <dbReference type="ARBA" id="ARBA00008014"/>
    </source>
</evidence>
<dbReference type="GO" id="GO:0009073">
    <property type="term" value="P:aromatic amino acid family biosynthetic process"/>
    <property type="evidence" value="ECO:0007669"/>
    <property type="project" value="UniProtKB-KW"/>
</dbReference>
<dbReference type="PIRSF" id="PIRSF001456">
    <property type="entry name" value="Chorismate_synth"/>
    <property type="match status" value="1"/>
</dbReference>
<comment type="subunit">
    <text evidence="8">Homotetramer.</text>
</comment>
<dbReference type="InterPro" id="IPR000453">
    <property type="entry name" value="Chorismate_synth"/>
</dbReference>
<dbReference type="AlphaFoldDB" id="A0A160SWQ5"/>
<dbReference type="UniPathway" id="UPA00053">
    <property type="reaction ID" value="UER00090"/>
</dbReference>
<dbReference type="PROSITE" id="PS00787">
    <property type="entry name" value="CHORISMATE_SYNTHASE_1"/>
    <property type="match status" value="1"/>
</dbReference>
<evidence type="ECO:0000256" key="8">
    <source>
        <dbReference type="HAMAP-Rule" id="MF_00300"/>
    </source>
</evidence>
<evidence type="ECO:0000256" key="6">
    <source>
        <dbReference type="ARBA" id="ARBA00023141"/>
    </source>
</evidence>
<dbReference type="EMBL" id="LN890285">
    <property type="protein sequence ID" value="CUR53048.1"/>
    <property type="molecule type" value="Genomic_DNA"/>
</dbReference>
<dbReference type="EC" id="4.2.3.5" evidence="3 8"/>
<dbReference type="GO" id="GO:0009423">
    <property type="term" value="P:chorismate biosynthetic process"/>
    <property type="evidence" value="ECO:0007669"/>
    <property type="project" value="UniProtKB-UniRule"/>
</dbReference>
<keyword evidence="7 8" id="KW-0456">Lyase</keyword>
<feature type="binding site" evidence="8">
    <location>
        <begin position="125"/>
        <end position="127"/>
    </location>
    <ligand>
        <name>FMN</name>
        <dbReference type="ChEBI" id="CHEBI:58210"/>
    </ligand>
</feature>
<dbReference type="OrthoDB" id="9771806at2"/>
<dbReference type="InterPro" id="IPR035904">
    <property type="entry name" value="Chorismate_synth_AroC_sf"/>
</dbReference>
<keyword evidence="8" id="KW-0274">FAD</keyword>
<name>A0A160SWQ5_BUCTT</name>
<feature type="binding site" evidence="8">
    <location>
        <position position="54"/>
    </location>
    <ligand>
        <name>NADP(+)</name>
        <dbReference type="ChEBI" id="CHEBI:58349"/>
    </ligand>
</feature>
<keyword evidence="11" id="KW-1185">Reference proteome</keyword>
<dbReference type="GO" id="GO:0010181">
    <property type="term" value="F:FMN binding"/>
    <property type="evidence" value="ECO:0007669"/>
    <property type="project" value="TreeGrafter"/>
</dbReference>
<dbReference type="Pfam" id="PF01264">
    <property type="entry name" value="Chorismate_synt"/>
    <property type="match status" value="1"/>
</dbReference>
<keyword evidence="4 8" id="KW-0028">Amino-acid biosynthesis</keyword>
<feature type="binding site" evidence="8">
    <location>
        <begin position="238"/>
        <end position="239"/>
    </location>
    <ligand>
        <name>FMN</name>
        <dbReference type="ChEBI" id="CHEBI:58210"/>
    </ligand>
</feature>
<dbReference type="NCBIfam" id="NF003793">
    <property type="entry name" value="PRK05382.1"/>
    <property type="match status" value="1"/>
</dbReference>
<evidence type="ECO:0000256" key="4">
    <source>
        <dbReference type="ARBA" id="ARBA00022605"/>
    </source>
</evidence>
<evidence type="ECO:0000256" key="5">
    <source>
        <dbReference type="ARBA" id="ARBA00022630"/>
    </source>
</evidence>
<dbReference type="InterPro" id="IPR020541">
    <property type="entry name" value="Chorismate_synthase_CS"/>
</dbReference>
<organism evidence="10 11">
    <name type="scientific">Buchnera aphidicola subsp. Tuberolachnus salignus</name>
    <dbReference type="NCBI Taxonomy" id="98804"/>
    <lineage>
        <taxon>Bacteria</taxon>
        <taxon>Pseudomonadati</taxon>
        <taxon>Pseudomonadota</taxon>
        <taxon>Gammaproteobacteria</taxon>
        <taxon>Enterobacterales</taxon>
        <taxon>Erwiniaceae</taxon>
        <taxon>Buchnera</taxon>
    </lineage>
</organism>
<comment type="function">
    <text evidence="8">Catalyzes the anti-1,4-elimination of the C-3 phosphate and the C-6 proR hydrogen from 5-enolpyruvylshikimate-3-phosphate (EPSP) to yield chorismate, which is the branch point compound that serves as the starting substrate for the three terminal pathways of aromatic amino acid biosynthesis. This reaction introduces a second double bond into the aromatic ring system.</text>
</comment>
<feature type="binding site" evidence="8">
    <location>
        <position position="319"/>
    </location>
    <ligand>
        <name>FMN</name>
        <dbReference type="ChEBI" id="CHEBI:58210"/>
    </ligand>
</feature>
<dbReference type="PANTHER" id="PTHR21085">
    <property type="entry name" value="CHORISMATE SYNTHASE"/>
    <property type="match status" value="1"/>
</dbReference>
<evidence type="ECO:0000313" key="11">
    <source>
        <dbReference type="Proteomes" id="UP000243633"/>
    </source>
</evidence>
<dbReference type="GO" id="GO:0005829">
    <property type="term" value="C:cytosol"/>
    <property type="evidence" value="ECO:0007669"/>
    <property type="project" value="TreeGrafter"/>
</dbReference>
<comment type="cofactor">
    <cofactor evidence="8 9">
        <name>FMNH2</name>
        <dbReference type="ChEBI" id="CHEBI:57618"/>
    </cofactor>
    <text evidence="8 9">Reduced FMN (FMNH(2)).</text>
</comment>
<feature type="binding site" evidence="8">
    <location>
        <position position="278"/>
    </location>
    <ligand>
        <name>FMN</name>
        <dbReference type="ChEBI" id="CHEBI:58210"/>
    </ligand>
</feature>
<dbReference type="Gene3D" id="3.60.150.10">
    <property type="entry name" value="Chorismate synthase AroC"/>
    <property type="match status" value="1"/>
</dbReference>
<accession>A0A160SWQ5</accession>
<comment type="catalytic activity">
    <reaction evidence="8 9">
        <text>5-O-(1-carboxyvinyl)-3-phosphoshikimate = chorismate + phosphate</text>
        <dbReference type="Rhea" id="RHEA:21020"/>
        <dbReference type="ChEBI" id="CHEBI:29748"/>
        <dbReference type="ChEBI" id="CHEBI:43474"/>
        <dbReference type="ChEBI" id="CHEBI:57701"/>
        <dbReference type="EC" id="4.2.3.5"/>
    </reaction>
</comment>
<sequence length="358" mass="39148">MSGNTIGKIFCVTTCGESHGKSLMGIIDGVPPGFPLSEKDLQIDLNRRKPGFSKYTTKRRENDHVQILSGIFQGKTTGTSIGIVIKNNDVRSQDYENIKHIFRPNHADFTYQKKYGIRDYRGGGRASARETAIRVAAGALAKKYLFLNYGILIRGYLSQIGPIKCPFISWNHVQKNPFFCSDITKISQICSLLDNLKKEGDSIGAKITIICENIPVGLGEPIFDRLDADISHAIMSINATKSVEIGDGILVASQKGSEHRDEINKQGFLTNHSGGILGGISNGNSIIIHTALKPTSSISIPGNTINDIGEETTIITKGRHDPCVGIRAIPIAESMIAIVLMDHLLRDRAQCNTSFKNR</sequence>
<evidence type="ECO:0000313" key="10">
    <source>
        <dbReference type="EMBL" id="CUR53048.1"/>
    </source>
</evidence>
<dbReference type="PANTHER" id="PTHR21085:SF0">
    <property type="entry name" value="CHORISMATE SYNTHASE"/>
    <property type="match status" value="1"/>
</dbReference>
<keyword evidence="8" id="KW-0288">FMN</keyword>
<protein>
    <recommendedName>
        <fullName evidence="3 8">Chorismate synthase</fullName>
        <shortName evidence="8">CS</shortName>
        <ecNumber evidence="3 8">4.2.3.5</ecNumber>
    </recommendedName>
    <alternativeName>
        <fullName evidence="8">5-enolpyruvylshikimate-3-phosphate phospholyase</fullName>
    </alternativeName>
</protein>
<dbReference type="GO" id="GO:0004107">
    <property type="term" value="F:chorismate synthase activity"/>
    <property type="evidence" value="ECO:0007669"/>
    <property type="project" value="UniProtKB-UniRule"/>
</dbReference>
<keyword evidence="6 8" id="KW-0057">Aromatic amino acid biosynthesis</keyword>
<comment type="similarity">
    <text evidence="2 8 9">Belongs to the chorismate synthase family.</text>
</comment>
<dbReference type="CDD" id="cd07304">
    <property type="entry name" value="Chorismate_synthase"/>
    <property type="match status" value="1"/>
</dbReference>
<dbReference type="Proteomes" id="UP000243633">
    <property type="component" value="Chromosome 1"/>
</dbReference>
<dbReference type="GO" id="GO:0008652">
    <property type="term" value="P:amino acid biosynthetic process"/>
    <property type="evidence" value="ECO:0007669"/>
    <property type="project" value="UniProtKB-KW"/>
</dbReference>
<evidence type="ECO:0000256" key="7">
    <source>
        <dbReference type="ARBA" id="ARBA00023239"/>
    </source>
</evidence>
<feature type="binding site" evidence="8">
    <location>
        <begin position="293"/>
        <end position="297"/>
    </location>
    <ligand>
        <name>FMN</name>
        <dbReference type="ChEBI" id="CHEBI:58210"/>
    </ligand>
</feature>
<gene>
    <name evidence="8 10" type="primary">aroC</name>
    <name evidence="10" type="ORF">BTSPAZIEG_0065</name>
</gene>
<dbReference type="HAMAP" id="MF_00300">
    <property type="entry name" value="Chorismate_synth"/>
    <property type="match status" value="1"/>
</dbReference>
<keyword evidence="8" id="KW-0521">NADP</keyword>
<comment type="pathway">
    <text evidence="1 8 9">Metabolic intermediate biosynthesis; chorismate biosynthesis; chorismate from D-erythrose 4-phosphate and phosphoenolpyruvate: step 7/7.</text>
</comment>
<dbReference type="NCBIfam" id="TIGR00033">
    <property type="entry name" value="aroC"/>
    <property type="match status" value="1"/>
</dbReference>
<dbReference type="PROSITE" id="PS00788">
    <property type="entry name" value="CHORISMATE_SYNTHASE_2"/>
    <property type="match status" value="1"/>
</dbReference>
<proteinExistence type="inferred from homology"/>
<dbReference type="PATRIC" id="fig|98804.3.peg.57"/>
<evidence type="ECO:0000256" key="1">
    <source>
        <dbReference type="ARBA" id="ARBA00005044"/>
    </source>
</evidence>
<evidence type="ECO:0000256" key="3">
    <source>
        <dbReference type="ARBA" id="ARBA00013036"/>
    </source>
</evidence>
<evidence type="ECO:0000256" key="9">
    <source>
        <dbReference type="RuleBase" id="RU000605"/>
    </source>
</evidence>
<dbReference type="PROSITE" id="PS00789">
    <property type="entry name" value="CHORISMATE_SYNTHASE_3"/>
    <property type="match status" value="1"/>
</dbReference>
<dbReference type="RefSeq" id="WP_075472342.1">
    <property type="nucleotide sequence ID" value="NZ_CP135003.1"/>
</dbReference>
<dbReference type="SUPFAM" id="SSF103263">
    <property type="entry name" value="Chorismate synthase, AroC"/>
    <property type="match status" value="1"/>
</dbReference>
<dbReference type="STRING" id="98804.BTSPAZIEG_0065"/>
<reference evidence="11" key="1">
    <citation type="submission" date="2015-10" db="EMBL/GenBank/DDBJ databases">
        <authorList>
            <person name="Manzano-Marin A."/>
            <person name="Manzano-Marin A."/>
        </authorList>
    </citation>
    <scope>NUCLEOTIDE SEQUENCE [LARGE SCALE GENOMIC DNA]</scope>
    <source>
        <strain evidence="11">BTs</strain>
    </source>
</reference>